<reference evidence="6 7" key="1">
    <citation type="submission" date="2024-08" db="EMBL/GenBank/DDBJ databases">
        <authorList>
            <person name="Cucini C."/>
            <person name="Frati F."/>
        </authorList>
    </citation>
    <scope>NUCLEOTIDE SEQUENCE [LARGE SCALE GENOMIC DNA]</scope>
</reference>
<keyword evidence="2" id="KW-0812">Transmembrane</keyword>
<accession>A0ABP1Q7A9</accession>
<keyword evidence="2" id="KW-1133">Transmembrane helix</keyword>
<dbReference type="InterPro" id="IPR055472">
    <property type="entry name" value="DUF7044"/>
</dbReference>
<feature type="compositionally biased region" description="Basic residues" evidence="1">
    <location>
        <begin position="289"/>
        <end position="298"/>
    </location>
</feature>
<dbReference type="PANTHER" id="PTHR22255:SF9">
    <property type="entry name" value="LP06548P"/>
    <property type="match status" value="1"/>
</dbReference>
<keyword evidence="7" id="KW-1185">Reference proteome</keyword>
<sequence length="792" mass="88623">MGAKRYNPNRQSSLHHHHHHQFQLYQQYLTQWTFHLWIFFIFLVIAGSESGEGSSSSSSQTSTDEVVGIAEARGPVGCTFPSRWSGHWFQSGVHHEIVISSKAISTKGRCLEVDGEKYLVHQPLSNCYRCLVFSEKHDNVLQYKETYCKPERQSLRHMCSLISGDANLFAMFRLDAPPIDCPLSGPFTFSYDRGYGECGNPESTLDSCTQASRLLFNYQACPDVAKTESVEEELQCLAAWKEGSYRYFVGLIQYRHHASSYEDRFRCFAYEVISSSNVGNIRRGAGPSSHHHNSHNHHQFPQTLALGRSRARPYQGIGSGMNNFNNESRPQSLTSSSPEIVYRVEQSGDATCNGLSTMEGSRTMLLRRAQPATVENCLFPVWVQTHAQWYSLDQSSIYGFEGNQFRVTNYSVQQLINANGPDSLAMSGSCMKLLEDEPGHHARVILHARAGCKIGYQCMVLHKRDEDILEIQFGEWSRKHEEACSSYYFDADVQPYITLVSSTPKRAQCPAIGEFSLQLPTHEQSLLSSRVSNFHDEKCLTNGTLRIGCSSLDSLQLEISSECHDRNENSGGGSSSRRSPSSREVTEYNCHGWWEEHGITYVVTTLSSTSTKLRPKRHCFVLRDSSISSFLESPHWLGLKAESQEGQMSLFRHSRAAGQRAQDDAAYHQHHHGNSRQMLENPTTGSSAAALFFFNNNNNNNHAAGKILEITGFADSCRRNVAVRGDFAFNATKIGHCFASSSSPSLMMRAGSVKGDGRVSMIMVMRGMLASISQFGTGTFWMLPTAILVLAR</sequence>
<proteinExistence type="predicted"/>
<protein>
    <submittedName>
        <fullName evidence="6">Uncharacterized protein</fullName>
    </submittedName>
</protein>
<evidence type="ECO:0000259" key="3">
    <source>
        <dbReference type="Pfam" id="PF23069"/>
    </source>
</evidence>
<dbReference type="Proteomes" id="UP001642540">
    <property type="component" value="Unassembled WGS sequence"/>
</dbReference>
<dbReference type="PANTHER" id="PTHR22255">
    <property type="entry name" value="LP06548P"/>
    <property type="match status" value="1"/>
</dbReference>
<feature type="region of interest" description="Disordered" evidence="1">
    <location>
        <begin position="563"/>
        <end position="583"/>
    </location>
</feature>
<name>A0ABP1Q7A9_9HEXA</name>
<evidence type="ECO:0000256" key="1">
    <source>
        <dbReference type="SAM" id="MobiDB-lite"/>
    </source>
</evidence>
<dbReference type="InterPro" id="IPR055470">
    <property type="entry name" value="DUF7042"/>
</dbReference>
<feature type="transmembrane region" description="Helical" evidence="2">
    <location>
        <begin position="768"/>
        <end position="791"/>
    </location>
</feature>
<evidence type="ECO:0000259" key="5">
    <source>
        <dbReference type="Pfam" id="PF23071"/>
    </source>
</evidence>
<dbReference type="Pfam" id="PF23071">
    <property type="entry name" value="DUF7044"/>
    <property type="match status" value="1"/>
</dbReference>
<feature type="region of interest" description="Disordered" evidence="1">
    <location>
        <begin position="283"/>
        <end position="302"/>
    </location>
</feature>
<evidence type="ECO:0000259" key="4">
    <source>
        <dbReference type="Pfam" id="PF23070"/>
    </source>
</evidence>
<dbReference type="EMBL" id="CAXLJM020000023">
    <property type="protein sequence ID" value="CAL8089252.1"/>
    <property type="molecule type" value="Genomic_DNA"/>
</dbReference>
<feature type="domain" description="DUF7043" evidence="4">
    <location>
        <begin position="375"/>
        <end position="497"/>
    </location>
</feature>
<gene>
    <name evidence="6" type="ORF">ODALV1_LOCUS7314</name>
</gene>
<dbReference type="Pfam" id="PF23070">
    <property type="entry name" value="DUF7043"/>
    <property type="match status" value="1"/>
</dbReference>
<feature type="domain" description="DUF7044" evidence="5">
    <location>
        <begin position="77"/>
        <end position="159"/>
    </location>
</feature>
<dbReference type="Pfam" id="PF23069">
    <property type="entry name" value="DUF7042"/>
    <property type="match status" value="1"/>
</dbReference>
<evidence type="ECO:0000256" key="2">
    <source>
        <dbReference type="SAM" id="Phobius"/>
    </source>
</evidence>
<dbReference type="InterPro" id="IPR055471">
    <property type="entry name" value="DUF7043"/>
</dbReference>
<organism evidence="6 7">
    <name type="scientific">Orchesella dallaii</name>
    <dbReference type="NCBI Taxonomy" id="48710"/>
    <lineage>
        <taxon>Eukaryota</taxon>
        <taxon>Metazoa</taxon>
        <taxon>Ecdysozoa</taxon>
        <taxon>Arthropoda</taxon>
        <taxon>Hexapoda</taxon>
        <taxon>Collembola</taxon>
        <taxon>Entomobryomorpha</taxon>
        <taxon>Entomobryoidea</taxon>
        <taxon>Orchesellidae</taxon>
        <taxon>Orchesellinae</taxon>
        <taxon>Orchesella</taxon>
    </lineage>
</organism>
<comment type="caution">
    <text evidence="6">The sequence shown here is derived from an EMBL/GenBank/DDBJ whole genome shotgun (WGS) entry which is preliminary data.</text>
</comment>
<evidence type="ECO:0000313" key="7">
    <source>
        <dbReference type="Proteomes" id="UP001642540"/>
    </source>
</evidence>
<feature type="domain" description="DUF7042" evidence="3">
    <location>
        <begin position="178"/>
        <end position="275"/>
    </location>
</feature>
<keyword evidence="2" id="KW-0472">Membrane</keyword>
<feature type="region of interest" description="Disordered" evidence="1">
    <location>
        <begin position="662"/>
        <end position="681"/>
    </location>
</feature>
<evidence type="ECO:0000313" key="6">
    <source>
        <dbReference type="EMBL" id="CAL8089252.1"/>
    </source>
</evidence>